<dbReference type="Pfam" id="PF03200">
    <property type="entry name" value="Glyco_hydro_63"/>
    <property type="match status" value="1"/>
</dbReference>
<protein>
    <recommendedName>
        <fullName evidence="15 16">Mannosyl-oligosaccharide glucosidase</fullName>
        <ecNumber evidence="12 16">3.2.1.106</ecNumber>
    </recommendedName>
</protein>
<dbReference type="Pfam" id="PF16923">
    <property type="entry name" value="Glyco_hydro_63N"/>
    <property type="match status" value="1"/>
</dbReference>
<evidence type="ECO:0000256" key="6">
    <source>
        <dbReference type="ARBA" id="ARBA00022824"/>
    </source>
</evidence>
<comment type="function">
    <text evidence="16">Cleaves the distal alpha 1,2-linked glucose residue from the Glc(3)Man(9)GlcNAc(2) oligosaccharide precursor.</text>
</comment>
<keyword evidence="8 16" id="KW-1133">Transmembrane helix</keyword>
<dbReference type="SUPFAM" id="SSF48208">
    <property type="entry name" value="Six-hairpin glycosidases"/>
    <property type="match status" value="1"/>
</dbReference>
<dbReference type="GO" id="GO:0005789">
    <property type="term" value="C:endoplasmic reticulum membrane"/>
    <property type="evidence" value="ECO:0007669"/>
    <property type="project" value="UniProtKB-SubCell"/>
</dbReference>
<dbReference type="Gene3D" id="2.70.98.110">
    <property type="entry name" value="Glycosyl hydrolase family 63, N-terminal domain"/>
    <property type="match status" value="1"/>
</dbReference>
<evidence type="ECO:0000259" key="19">
    <source>
        <dbReference type="Pfam" id="PF16923"/>
    </source>
</evidence>
<accession>A0A7J5ZQ57</accession>
<evidence type="ECO:0000256" key="15">
    <source>
        <dbReference type="ARBA" id="ARBA00073940"/>
    </source>
</evidence>
<evidence type="ECO:0000256" key="13">
    <source>
        <dbReference type="ARBA" id="ARBA00052596"/>
    </source>
</evidence>
<feature type="transmembrane region" description="Helical" evidence="16">
    <location>
        <begin position="55"/>
        <end position="76"/>
    </location>
</feature>
<dbReference type="PANTHER" id="PTHR10412:SF11">
    <property type="entry name" value="MANNOSYL-OLIGOSACCHARIDE GLUCOSIDASE"/>
    <property type="match status" value="1"/>
</dbReference>
<feature type="domain" description="Glycosyl hydrolase family 63 N-terminal" evidence="19">
    <location>
        <begin position="109"/>
        <end position="272"/>
    </location>
</feature>
<dbReference type="FunFam" id="2.70.98.110:FF:000001">
    <property type="entry name" value="Mannosyl-oligosaccharide glucosidase"/>
    <property type="match status" value="1"/>
</dbReference>
<evidence type="ECO:0000313" key="21">
    <source>
        <dbReference type="Proteomes" id="UP000593565"/>
    </source>
</evidence>
<dbReference type="Proteomes" id="UP000593565">
    <property type="component" value="Unassembled WGS sequence"/>
</dbReference>
<feature type="domain" description="Glycosyl hydrolase family 63 C-terminal" evidence="18">
    <location>
        <begin position="347"/>
        <end position="840"/>
    </location>
</feature>
<comment type="subcellular location">
    <subcellularLocation>
        <location evidence="1 16">Endoplasmic reticulum membrane</location>
        <topology evidence="1 16">Single-pass type II membrane protein</topology>
    </subcellularLocation>
</comment>
<comment type="pathway">
    <text evidence="2">Glycan metabolism; N-glycan degradation.</text>
</comment>
<evidence type="ECO:0000256" key="4">
    <source>
        <dbReference type="ARBA" id="ARBA00022692"/>
    </source>
</evidence>
<evidence type="ECO:0000259" key="18">
    <source>
        <dbReference type="Pfam" id="PF03200"/>
    </source>
</evidence>
<dbReference type="InterPro" id="IPR008928">
    <property type="entry name" value="6-hairpin_glycosidase_sf"/>
</dbReference>
<feature type="compositionally biased region" description="Polar residues" evidence="17">
    <location>
        <begin position="1"/>
        <end position="23"/>
    </location>
</feature>
<evidence type="ECO:0000256" key="12">
    <source>
        <dbReference type="ARBA" id="ARBA00038888"/>
    </source>
</evidence>
<evidence type="ECO:0000256" key="16">
    <source>
        <dbReference type="RuleBase" id="RU368089"/>
    </source>
</evidence>
<feature type="region of interest" description="Disordered" evidence="17">
    <location>
        <begin position="1"/>
        <end position="45"/>
    </location>
</feature>
<comment type="similarity">
    <text evidence="3 16">Belongs to the glycosyl hydrolase 63 family.</text>
</comment>
<dbReference type="AlphaFoldDB" id="A0A7J5ZQ57"/>
<comment type="function">
    <text evidence="14">In the context of N-glycan degradation, cleaves the distal alpha 1,2-linked glucose residue from the Glc(3)Man(9)GlcNAc(2) oligosaccharide precursor in a highly specific manner.</text>
</comment>
<comment type="catalytic activity">
    <reaction evidence="13">
        <text>N(4)-(alpha-D-Glc-(1-&gt;2)-alpha-D-Glc-(1-&gt;3)-alpha-D-Glc-(1-&gt;3)-alpha-D-Man-(1-&gt;2)-alpha-D-Man-(1-&gt;2)-alpha-D-Man-(1-&gt;3)-[alpha-D-Man-(1-&gt;2)-alpha-D-Man-(1-&gt;3)-[alpha-D-Man-(1-&gt;2)-alpha-D-Man-(1-&gt;6)]-alpha-D-Man-(1-&gt;6)]-beta-D-Man-(1-&gt;4)-beta-D-GlcNAc-(1-&gt;4)-beta-D-GlcNAc)-L-asparaginyl-[protein] + H2O = N(4)-(alpha-D-Glc-(1-&gt;3)-alpha-D-Glc-(1-&gt;3)-alpha-D-Man-(1-&gt;2)-alpha-D-Man-(1-&gt;2)-alpha-D-Man-(1-&gt;3)-[alpha-D-Man-(1-&gt;2)-alpha-D-Man-(1-&gt;3)-[alpha-D-Man-(1-&gt;2)-alpha-D-Man-(1-&gt;6)]-alpha-D-Man-(1-&gt;6)]-beta-D-Man-(1-&gt;4)-beta-D-GlcNAc-(1-&gt;4)-beta-D-GlcNAc)-L-asparaginyl-[protein] + beta-D-glucose</text>
        <dbReference type="Rhea" id="RHEA:55988"/>
        <dbReference type="Rhea" id="RHEA-COMP:12806"/>
        <dbReference type="Rhea" id="RHEA-COMP:14355"/>
        <dbReference type="ChEBI" id="CHEBI:15377"/>
        <dbReference type="ChEBI" id="CHEBI:15903"/>
        <dbReference type="ChEBI" id="CHEBI:59082"/>
        <dbReference type="ChEBI" id="CHEBI:132537"/>
        <dbReference type="EC" id="3.2.1.106"/>
    </reaction>
    <physiologicalReaction direction="left-to-right" evidence="13">
        <dbReference type="Rhea" id="RHEA:55989"/>
    </physiologicalReaction>
</comment>
<keyword evidence="7" id="KW-0735">Signal-anchor</keyword>
<keyword evidence="4 16" id="KW-0812">Transmembrane</keyword>
<keyword evidence="11 16" id="KW-0326">Glycosidase</keyword>
<evidence type="ECO:0000256" key="1">
    <source>
        <dbReference type="ARBA" id="ARBA00004648"/>
    </source>
</evidence>
<dbReference type="InterPro" id="IPR031631">
    <property type="entry name" value="Glyco_hydro_63N"/>
</dbReference>
<dbReference type="GO" id="GO:0009311">
    <property type="term" value="P:oligosaccharide metabolic process"/>
    <property type="evidence" value="ECO:0007669"/>
    <property type="project" value="UniProtKB-UniRule"/>
</dbReference>
<dbReference type="EC" id="3.2.1.106" evidence="12 16"/>
<evidence type="ECO:0000313" key="20">
    <source>
        <dbReference type="EMBL" id="KAF4071348.1"/>
    </source>
</evidence>
<evidence type="ECO:0000256" key="5">
    <source>
        <dbReference type="ARBA" id="ARBA00022801"/>
    </source>
</evidence>
<sequence length="842" mass="96987">MANSSSMRQANTNGGRQRKTNIIVNGETRSQKEQKPPVPSQKTKKKKIRMTISKIFINISIGLCMFSLVWFFYALYMRSALERRAVTLHPSPRVLDANSTSAAVSPERFWGSYRPQVYFGMKTRSPRSVVTGLMWMNQIFDNDVKLRHTCEQGDGLSSFGWLMHDGDNFGMQQIQDTDFTLTTTFVKRLGGEHGGDWTWRITGRQHSTAPHAPVISLMFYVATDTQGSLQAHIENRTRLSHVTGTSEELGDFKITFSQPTNREEASNKYASYNYLQTLSPGLDQLTDIVKNSLSRRFLDTYTPPPQVQKDNRVQSDFVVHQVTVQVPFQIEVLFESGSFHDRPNQLKGSVLTEELTRLKLSYNEKFEKTFGLQNKGFTPAQVRFGKAALSNMLGGMGYFFGQSVVQSPYSEHPIFYPEGALFTAVPSRSFFPRGFLWDEGFHQLLIRKWDPQVTREALAHWLDLMNVEGWIPREQILGDEALSKVPSEFVVQHTENANPPTFFLVLEEFLEHLDAHPDAPQFQNSLPFLRRLYPRLQTWFEWYNTTQVGPLPNSYRWRGRDKDTNLLLNPKTLTSGLDDYPRASHPSADERHVDLHCWMVLASRTMTSMARLLGEPHQEYERTYLTLSNNSLLSELHWSEQLHAFCDYGNHTPAVSLQQEKIVVPPGQMRHQLPVKRLVRSVRKAPKLQYVNALGYVSLFPFLLHVLTPDSQKLEHILKDIRDPARLWTPYGLRSLSRSDPIYMKRNTEHDPPYWRGAIWININYLALRALHHYSSIDGPYQEKASDLYQELRTNVINNIYKQYHETGYIWEQYSDSTGRGQGSHPFTGWSALIVLIMAEEY</sequence>
<evidence type="ECO:0000256" key="14">
    <source>
        <dbReference type="ARBA" id="ARBA00054325"/>
    </source>
</evidence>
<evidence type="ECO:0000256" key="11">
    <source>
        <dbReference type="ARBA" id="ARBA00023295"/>
    </source>
</evidence>
<evidence type="ECO:0000256" key="7">
    <source>
        <dbReference type="ARBA" id="ARBA00022968"/>
    </source>
</evidence>
<reference evidence="20 21" key="1">
    <citation type="submission" date="2020-02" db="EMBL/GenBank/DDBJ databases">
        <title>A chromosome-scale genome assembly of the black bullhead catfish (Ameiurus melas).</title>
        <authorList>
            <person name="Wen M."/>
            <person name="Zham M."/>
            <person name="Cabau C."/>
            <person name="Klopp C."/>
            <person name="Donnadieu C."/>
            <person name="Roques C."/>
            <person name="Bouchez O."/>
            <person name="Lampietro C."/>
            <person name="Jouanno E."/>
            <person name="Herpin A."/>
            <person name="Louis A."/>
            <person name="Berthelot C."/>
            <person name="Parey E."/>
            <person name="Roest-Crollius H."/>
            <person name="Braasch I."/>
            <person name="Postlethwait J."/>
            <person name="Robinson-Rechavi M."/>
            <person name="Echchiki A."/>
            <person name="Begum T."/>
            <person name="Montfort J."/>
            <person name="Schartl M."/>
            <person name="Bobe J."/>
            <person name="Guiguen Y."/>
        </authorList>
    </citation>
    <scope>NUCLEOTIDE SEQUENCE [LARGE SCALE GENOMIC DNA]</scope>
    <source>
        <strain evidence="20">M_S1</strain>
        <tissue evidence="20">Blood</tissue>
    </source>
</reference>
<dbReference type="InterPro" id="IPR012341">
    <property type="entry name" value="6hp_glycosidase-like_sf"/>
</dbReference>
<dbReference type="EMBL" id="JAAGNN010000027">
    <property type="protein sequence ID" value="KAF4071348.1"/>
    <property type="molecule type" value="Genomic_DNA"/>
</dbReference>
<keyword evidence="5 16" id="KW-0378">Hydrolase</keyword>
<gene>
    <name evidence="20" type="ORF">AMELA_G00272150</name>
</gene>
<dbReference type="InterPro" id="IPR038518">
    <property type="entry name" value="Glyco_hydro_63N_sf"/>
</dbReference>
<dbReference type="InterPro" id="IPR004888">
    <property type="entry name" value="Glycoside_hydrolase_63"/>
</dbReference>
<dbReference type="FunFam" id="1.50.10.10:FF:000009">
    <property type="entry name" value="mannosyl-oligosaccharide glucosidase"/>
    <property type="match status" value="1"/>
</dbReference>
<evidence type="ECO:0000256" key="9">
    <source>
        <dbReference type="ARBA" id="ARBA00023136"/>
    </source>
</evidence>
<dbReference type="GO" id="GO:0006487">
    <property type="term" value="P:protein N-linked glycosylation"/>
    <property type="evidence" value="ECO:0007669"/>
    <property type="project" value="UniProtKB-UniRule"/>
</dbReference>
<evidence type="ECO:0000256" key="2">
    <source>
        <dbReference type="ARBA" id="ARBA00004740"/>
    </source>
</evidence>
<proteinExistence type="inferred from homology"/>
<evidence type="ECO:0000256" key="3">
    <source>
        <dbReference type="ARBA" id="ARBA00010833"/>
    </source>
</evidence>
<evidence type="ECO:0000256" key="17">
    <source>
        <dbReference type="SAM" id="MobiDB-lite"/>
    </source>
</evidence>
<organism evidence="20 21">
    <name type="scientific">Ameiurus melas</name>
    <name type="common">Black bullhead</name>
    <name type="synonym">Silurus melas</name>
    <dbReference type="NCBI Taxonomy" id="219545"/>
    <lineage>
        <taxon>Eukaryota</taxon>
        <taxon>Metazoa</taxon>
        <taxon>Chordata</taxon>
        <taxon>Craniata</taxon>
        <taxon>Vertebrata</taxon>
        <taxon>Euteleostomi</taxon>
        <taxon>Actinopterygii</taxon>
        <taxon>Neopterygii</taxon>
        <taxon>Teleostei</taxon>
        <taxon>Ostariophysi</taxon>
        <taxon>Siluriformes</taxon>
        <taxon>Ictaluridae</taxon>
        <taxon>Ameiurus</taxon>
    </lineage>
</organism>
<dbReference type="Gene3D" id="1.50.10.10">
    <property type="match status" value="1"/>
</dbReference>
<name>A0A7J5ZQ57_AMEME</name>
<evidence type="ECO:0000256" key="8">
    <source>
        <dbReference type="ARBA" id="ARBA00022989"/>
    </source>
</evidence>
<dbReference type="PANTHER" id="PTHR10412">
    <property type="entry name" value="MANNOSYL-OLIGOSACCHARIDE GLUCOSIDASE"/>
    <property type="match status" value="1"/>
</dbReference>
<keyword evidence="9 16" id="KW-0472">Membrane</keyword>
<dbReference type="InterPro" id="IPR031335">
    <property type="entry name" value="Glyco_hydro_63_C"/>
</dbReference>
<keyword evidence="6 16" id="KW-0256">Endoplasmic reticulum</keyword>
<evidence type="ECO:0000256" key="10">
    <source>
        <dbReference type="ARBA" id="ARBA00023180"/>
    </source>
</evidence>
<keyword evidence="21" id="KW-1185">Reference proteome</keyword>
<dbReference type="GO" id="GO:0004573">
    <property type="term" value="F:Glc3Man9GlcNAc2 oligosaccharide glucosidase activity"/>
    <property type="evidence" value="ECO:0007669"/>
    <property type="project" value="UniProtKB-UniRule"/>
</dbReference>
<keyword evidence="10" id="KW-0325">Glycoprotein</keyword>
<comment type="caution">
    <text evidence="20">The sequence shown here is derived from an EMBL/GenBank/DDBJ whole genome shotgun (WGS) entry which is preliminary data.</text>
</comment>